<keyword evidence="3" id="KW-1185">Reference proteome</keyword>
<proteinExistence type="predicted"/>
<dbReference type="PANTHER" id="PTHR33119:SF1">
    <property type="entry name" value="FE2OG DIOXYGENASE DOMAIN-CONTAINING PROTEIN"/>
    <property type="match status" value="1"/>
</dbReference>
<dbReference type="OrthoDB" id="415532at2759"/>
<dbReference type="Pfam" id="PF14033">
    <property type="entry name" value="DUF4246"/>
    <property type="match status" value="1"/>
</dbReference>
<accession>A0A0C9U9W9</accession>
<feature type="domain" description="DUF4246" evidence="1">
    <location>
        <begin position="2"/>
        <end position="100"/>
    </location>
</feature>
<evidence type="ECO:0000259" key="1">
    <source>
        <dbReference type="Pfam" id="PF14033"/>
    </source>
</evidence>
<dbReference type="PANTHER" id="PTHR33119">
    <property type="entry name" value="IFI3P"/>
    <property type="match status" value="1"/>
</dbReference>
<evidence type="ECO:0000313" key="2">
    <source>
        <dbReference type="EMBL" id="KIJ22336.1"/>
    </source>
</evidence>
<dbReference type="Proteomes" id="UP000054279">
    <property type="component" value="Unassembled WGS sequence"/>
</dbReference>
<dbReference type="InterPro" id="IPR025340">
    <property type="entry name" value="DUF4246"/>
</dbReference>
<sequence length="106" mass="12407">MLDNCIKLCGEGDVISVPPEPEPTEEGIRKARWTPQGPKPYSRIFQWLPYDVDIREESCKITSYINNLHPKRHANFYGREETINLAILLWNMTLSPLKDEHTYLYT</sequence>
<dbReference type="EMBL" id="KN838392">
    <property type="protein sequence ID" value="KIJ22336.1"/>
    <property type="molecule type" value="Genomic_DNA"/>
</dbReference>
<reference evidence="2 3" key="1">
    <citation type="submission" date="2014-06" db="EMBL/GenBank/DDBJ databases">
        <title>Evolutionary Origins and Diversification of the Mycorrhizal Mutualists.</title>
        <authorList>
            <consortium name="DOE Joint Genome Institute"/>
            <consortium name="Mycorrhizal Genomics Consortium"/>
            <person name="Kohler A."/>
            <person name="Kuo A."/>
            <person name="Nagy L.G."/>
            <person name="Floudas D."/>
            <person name="Copeland A."/>
            <person name="Barry K.W."/>
            <person name="Cichocki N."/>
            <person name="Veneault-Fourrey C."/>
            <person name="LaButti K."/>
            <person name="Lindquist E.A."/>
            <person name="Lipzen A."/>
            <person name="Lundell T."/>
            <person name="Morin E."/>
            <person name="Murat C."/>
            <person name="Riley R."/>
            <person name="Ohm R."/>
            <person name="Sun H."/>
            <person name="Tunlid A."/>
            <person name="Henrissat B."/>
            <person name="Grigoriev I.V."/>
            <person name="Hibbett D.S."/>
            <person name="Martin F."/>
        </authorList>
    </citation>
    <scope>NUCLEOTIDE SEQUENCE [LARGE SCALE GENOMIC DNA]</scope>
    <source>
        <strain evidence="2 3">SS14</strain>
    </source>
</reference>
<evidence type="ECO:0000313" key="3">
    <source>
        <dbReference type="Proteomes" id="UP000054279"/>
    </source>
</evidence>
<dbReference type="HOGENOM" id="CLU_2224846_0_0_1"/>
<dbReference type="AlphaFoldDB" id="A0A0C9U9W9"/>
<protein>
    <recommendedName>
        <fullName evidence="1">DUF4246 domain-containing protein</fullName>
    </recommendedName>
</protein>
<organism evidence="2 3">
    <name type="scientific">Sphaerobolus stellatus (strain SS14)</name>
    <dbReference type="NCBI Taxonomy" id="990650"/>
    <lineage>
        <taxon>Eukaryota</taxon>
        <taxon>Fungi</taxon>
        <taxon>Dikarya</taxon>
        <taxon>Basidiomycota</taxon>
        <taxon>Agaricomycotina</taxon>
        <taxon>Agaricomycetes</taxon>
        <taxon>Phallomycetidae</taxon>
        <taxon>Geastrales</taxon>
        <taxon>Sphaerobolaceae</taxon>
        <taxon>Sphaerobolus</taxon>
    </lineage>
</organism>
<name>A0A0C9U9W9_SPHS4</name>
<dbReference type="InterPro" id="IPR049192">
    <property type="entry name" value="DUF4246_C"/>
</dbReference>
<gene>
    <name evidence="2" type="ORF">M422DRAFT_277280</name>
</gene>